<feature type="region of interest" description="Disordered" evidence="3">
    <location>
        <begin position="28"/>
        <end position="49"/>
    </location>
</feature>
<evidence type="ECO:0000313" key="6">
    <source>
        <dbReference type="Proteomes" id="UP001501585"/>
    </source>
</evidence>
<proteinExistence type="predicted"/>
<dbReference type="EMBL" id="BAAAPC010000019">
    <property type="protein sequence ID" value="GAA2009177.1"/>
    <property type="molecule type" value="Genomic_DNA"/>
</dbReference>
<keyword evidence="1 2" id="KW-0238">DNA-binding</keyword>
<dbReference type="Gene3D" id="1.10.357.10">
    <property type="entry name" value="Tetracycline Repressor, domain 2"/>
    <property type="match status" value="1"/>
</dbReference>
<organism evidence="5 6">
    <name type="scientific">Nocardiopsis rhodophaea</name>
    <dbReference type="NCBI Taxonomy" id="280238"/>
    <lineage>
        <taxon>Bacteria</taxon>
        <taxon>Bacillati</taxon>
        <taxon>Actinomycetota</taxon>
        <taxon>Actinomycetes</taxon>
        <taxon>Streptosporangiales</taxon>
        <taxon>Nocardiopsidaceae</taxon>
        <taxon>Nocardiopsis</taxon>
    </lineage>
</organism>
<dbReference type="PANTHER" id="PTHR30055">
    <property type="entry name" value="HTH-TYPE TRANSCRIPTIONAL REGULATOR RUTR"/>
    <property type="match status" value="1"/>
</dbReference>
<dbReference type="InterPro" id="IPR050109">
    <property type="entry name" value="HTH-type_TetR-like_transc_reg"/>
</dbReference>
<dbReference type="RefSeq" id="WP_425573549.1">
    <property type="nucleotide sequence ID" value="NZ_BAAAPC010000019.1"/>
</dbReference>
<evidence type="ECO:0000256" key="2">
    <source>
        <dbReference type="PROSITE-ProRule" id="PRU00335"/>
    </source>
</evidence>
<evidence type="ECO:0000259" key="4">
    <source>
        <dbReference type="PROSITE" id="PS50977"/>
    </source>
</evidence>
<name>A0ABP5EY48_9ACTN</name>
<dbReference type="InterPro" id="IPR009057">
    <property type="entry name" value="Homeodomain-like_sf"/>
</dbReference>
<dbReference type="SUPFAM" id="SSF46689">
    <property type="entry name" value="Homeodomain-like"/>
    <property type="match status" value="1"/>
</dbReference>
<keyword evidence="6" id="KW-1185">Reference proteome</keyword>
<dbReference type="InterPro" id="IPR041583">
    <property type="entry name" value="TetR_C_31"/>
</dbReference>
<protein>
    <submittedName>
        <fullName evidence="5">TetR family transcriptional regulator</fullName>
    </submittedName>
</protein>
<dbReference type="PROSITE" id="PS50977">
    <property type="entry name" value="HTH_TETR_2"/>
    <property type="match status" value="1"/>
</dbReference>
<feature type="DNA-binding region" description="H-T-H motif" evidence="2">
    <location>
        <begin position="78"/>
        <end position="97"/>
    </location>
</feature>
<comment type="caution">
    <text evidence="5">The sequence shown here is derived from an EMBL/GenBank/DDBJ whole genome shotgun (WGS) entry which is preliminary data.</text>
</comment>
<gene>
    <name evidence="5" type="ORF">GCM10009799_41260</name>
</gene>
<evidence type="ECO:0000256" key="1">
    <source>
        <dbReference type="ARBA" id="ARBA00023125"/>
    </source>
</evidence>
<accession>A0ABP5EY48</accession>
<dbReference type="Pfam" id="PF17940">
    <property type="entry name" value="TetR_C_31"/>
    <property type="match status" value="1"/>
</dbReference>
<feature type="domain" description="HTH tetR-type" evidence="4">
    <location>
        <begin position="55"/>
        <end position="115"/>
    </location>
</feature>
<sequence>MWQIVLNFPLDTSRNCGKTVLAVRGAVGSTSGFPPDRGGETLNDSTTDGRRLKGLRRRHELIEATLRVIERDGVAGVSHRTVSREAGLPTSATTYHFKSLGDLLTAALTSVMEEDSERMRRLSSGDDRRRDLAFLLAEVASEPGRLLAEYELFLLAARRPHLRSATDGWLLAVQAFARCYTSDPVRERVVAGTIDGLLLHSLLTDDKPTAESFEAVLTDLLPDP</sequence>
<dbReference type="PANTHER" id="PTHR30055:SF231">
    <property type="entry name" value="TRANSCRIPTIONAL REGULATORY PROTEIN (PROBABLY DEOR-FAMILY)-RELATED"/>
    <property type="match status" value="1"/>
</dbReference>
<reference evidence="6" key="1">
    <citation type="journal article" date="2019" name="Int. J. Syst. Evol. Microbiol.">
        <title>The Global Catalogue of Microorganisms (GCM) 10K type strain sequencing project: providing services to taxonomists for standard genome sequencing and annotation.</title>
        <authorList>
            <consortium name="The Broad Institute Genomics Platform"/>
            <consortium name="The Broad Institute Genome Sequencing Center for Infectious Disease"/>
            <person name="Wu L."/>
            <person name="Ma J."/>
        </authorList>
    </citation>
    <scope>NUCLEOTIDE SEQUENCE [LARGE SCALE GENOMIC DNA]</scope>
    <source>
        <strain evidence="6">JCM 15313</strain>
    </source>
</reference>
<evidence type="ECO:0000256" key="3">
    <source>
        <dbReference type="SAM" id="MobiDB-lite"/>
    </source>
</evidence>
<dbReference type="Proteomes" id="UP001501585">
    <property type="component" value="Unassembled WGS sequence"/>
</dbReference>
<evidence type="ECO:0000313" key="5">
    <source>
        <dbReference type="EMBL" id="GAA2009177.1"/>
    </source>
</evidence>
<dbReference type="InterPro" id="IPR001647">
    <property type="entry name" value="HTH_TetR"/>
</dbReference>